<organism evidence="2 3">
    <name type="scientific">Planosporangium mesophilum</name>
    <dbReference type="NCBI Taxonomy" id="689768"/>
    <lineage>
        <taxon>Bacteria</taxon>
        <taxon>Bacillati</taxon>
        <taxon>Actinomycetota</taxon>
        <taxon>Actinomycetes</taxon>
        <taxon>Micromonosporales</taxon>
        <taxon>Micromonosporaceae</taxon>
        <taxon>Planosporangium</taxon>
    </lineage>
</organism>
<dbReference type="InterPro" id="IPR002645">
    <property type="entry name" value="STAS_dom"/>
</dbReference>
<name>A0A8J3X2U5_9ACTN</name>
<protein>
    <recommendedName>
        <fullName evidence="1">STAS domain-containing protein</fullName>
    </recommendedName>
</protein>
<evidence type="ECO:0000313" key="2">
    <source>
        <dbReference type="EMBL" id="GII24784.1"/>
    </source>
</evidence>
<dbReference type="Gene3D" id="3.30.750.24">
    <property type="entry name" value="STAS domain"/>
    <property type="match status" value="1"/>
</dbReference>
<sequence length="117" mass="12392">MDLSWSTYEMHGAAVLALSGGLCSDTVLTVEPEVARLLAGDQRVLVVDLAEVEECDSAGLAMLDACDRACTAAGVELRLSAPQELIYQGLHTRGLTSRLRVFGSLDGATRGDALDLR</sequence>
<dbReference type="EMBL" id="BOON01000041">
    <property type="protein sequence ID" value="GII24784.1"/>
    <property type="molecule type" value="Genomic_DNA"/>
</dbReference>
<gene>
    <name evidence="2" type="ORF">Pme01_43810</name>
</gene>
<dbReference type="Proteomes" id="UP000599074">
    <property type="component" value="Unassembled WGS sequence"/>
</dbReference>
<dbReference type="SUPFAM" id="SSF52091">
    <property type="entry name" value="SpoIIaa-like"/>
    <property type="match status" value="1"/>
</dbReference>
<dbReference type="RefSeq" id="WP_168117204.1">
    <property type="nucleotide sequence ID" value="NZ_BOON01000041.1"/>
</dbReference>
<dbReference type="AlphaFoldDB" id="A0A8J3X2U5"/>
<comment type="caution">
    <text evidence="2">The sequence shown here is derived from an EMBL/GenBank/DDBJ whole genome shotgun (WGS) entry which is preliminary data.</text>
</comment>
<reference evidence="2" key="1">
    <citation type="submission" date="2021-01" db="EMBL/GenBank/DDBJ databases">
        <title>Whole genome shotgun sequence of Planosporangium mesophilum NBRC 109066.</title>
        <authorList>
            <person name="Komaki H."/>
            <person name="Tamura T."/>
        </authorList>
    </citation>
    <scope>NUCLEOTIDE SEQUENCE</scope>
    <source>
        <strain evidence="2">NBRC 109066</strain>
    </source>
</reference>
<accession>A0A8J3X2U5</accession>
<evidence type="ECO:0000313" key="3">
    <source>
        <dbReference type="Proteomes" id="UP000599074"/>
    </source>
</evidence>
<dbReference type="PROSITE" id="PS50801">
    <property type="entry name" value="STAS"/>
    <property type="match status" value="1"/>
</dbReference>
<keyword evidence="3" id="KW-1185">Reference proteome</keyword>
<dbReference type="Pfam" id="PF01740">
    <property type="entry name" value="STAS"/>
    <property type="match status" value="1"/>
</dbReference>
<dbReference type="InterPro" id="IPR036513">
    <property type="entry name" value="STAS_dom_sf"/>
</dbReference>
<evidence type="ECO:0000259" key="1">
    <source>
        <dbReference type="PROSITE" id="PS50801"/>
    </source>
</evidence>
<dbReference type="CDD" id="cd07043">
    <property type="entry name" value="STAS_anti-anti-sigma_factors"/>
    <property type="match status" value="1"/>
</dbReference>
<feature type="domain" description="STAS" evidence="1">
    <location>
        <begin position="3"/>
        <end position="112"/>
    </location>
</feature>
<proteinExistence type="predicted"/>